<accession>A0A427A5J5</accession>
<dbReference type="Proteomes" id="UP000287651">
    <property type="component" value="Unassembled WGS sequence"/>
</dbReference>
<evidence type="ECO:0000313" key="2">
    <source>
        <dbReference type="Proteomes" id="UP000287651"/>
    </source>
</evidence>
<comment type="caution">
    <text evidence="1">The sequence shown here is derived from an EMBL/GenBank/DDBJ whole genome shotgun (WGS) entry which is preliminary data.</text>
</comment>
<name>A0A427A5J5_ENSVE</name>
<proteinExistence type="predicted"/>
<protein>
    <submittedName>
        <fullName evidence="1">Uncharacterized protein</fullName>
    </submittedName>
</protein>
<dbReference type="AlphaFoldDB" id="A0A427A5J5"/>
<evidence type="ECO:0000313" key="1">
    <source>
        <dbReference type="EMBL" id="RRT71507.1"/>
    </source>
</evidence>
<organism evidence="1 2">
    <name type="scientific">Ensete ventricosum</name>
    <name type="common">Abyssinian banana</name>
    <name type="synonym">Musa ensete</name>
    <dbReference type="NCBI Taxonomy" id="4639"/>
    <lineage>
        <taxon>Eukaryota</taxon>
        <taxon>Viridiplantae</taxon>
        <taxon>Streptophyta</taxon>
        <taxon>Embryophyta</taxon>
        <taxon>Tracheophyta</taxon>
        <taxon>Spermatophyta</taxon>
        <taxon>Magnoliopsida</taxon>
        <taxon>Liliopsida</taxon>
        <taxon>Zingiberales</taxon>
        <taxon>Musaceae</taxon>
        <taxon>Ensete</taxon>
    </lineage>
</organism>
<reference evidence="1 2" key="1">
    <citation type="journal article" date="2014" name="Agronomy (Basel)">
        <title>A Draft Genome Sequence for Ensete ventricosum, the Drought-Tolerant Tree Against Hunger.</title>
        <authorList>
            <person name="Harrison J."/>
            <person name="Moore K.A."/>
            <person name="Paszkiewicz K."/>
            <person name="Jones T."/>
            <person name="Grant M."/>
            <person name="Ambacheew D."/>
            <person name="Muzemil S."/>
            <person name="Studholme D.J."/>
        </authorList>
    </citation>
    <scope>NUCLEOTIDE SEQUENCE [LARGE SCALE GENOMIC DNA]</scope>
</reference>
<gene>
    <name evidence="1" type="ORF">B296_00018850</name>
</gene>
<sequence length="66" mass="7108">MSIWVEVSNSGQLCASKIGTSEPAVRFSLRLASDPKVLHKGLVEVETPDVTPPTSGVPRGIYNTQR</sequence>
<dbReference type="EMBL" id="AMZH03003690">
    <property type="protein sequence ID" value="RRT71507.1"/>
    <property type="molecule type" value="Genomic_DNA"/>
</dbReference>